<dbReference type="Proteomes" id="UP000698242">
    <property type="component" value="Unassembled WGS sequence"/>
</dbReference>
<proteinExistence type="predicted"/>
<dbReference type="AlphaFoldDB" id="A0A921NZB7"/>
<comment type="caution">
    <text evidence="1">The sequence shown here is derived from an EMBL/GenBank/DDBJ whole genome shotgun (WGS) entry which is preliminary data.</text>
</comment>
<protein>
    <submittedName>
        <fullName evidence="1">Uncharacterized protein</fullName>
    </submittedName>
</protein>
<accession>A0A921NZB7</accession>
<dbReference type="EMBL" id="APKE01000014">
    <property type="protein sequence ID" value="KAF0676283.1"/>
    <property type="molecule type" value="Genomic_DNA"/>
</dbReference>
<keyword evidence="2" id="KW-1185">Reference proteome</keyword>
<sequence>MILCPCPSPRPLVEAASAAAYEIREAARKMTLEKLERFMTPDHGASIGVLVSVQCGQDGTFEAASFEVAAEPSSVPPHAFHCSMSLAEGFWRAEHDLSRAAEDFWFAHEVTRRRSAHGRELAALTVEELEAISGYRRPVHDFDGSKHLNDAVLTEIAKNEREARCDESAHARMEAVAALAEAKEFLAVEALRASAWWDSLAPHDRSRLPHYDCKDLPTASRAIFTYRDFLEKSRKRLPGGTCRVDLGQLQAAKRSKRAGGGKSSARKVA</sequence>
<reference evidence="1" key="1">
    <citation type="submission" date="2013-03" db="EMBL/GenBank/DDBJ databases">
        <title>Genome Sequence of the Profundibacterium mesophilum strain KAUST100406-0324T from Red Sea, a novel genus in the family Rhodobacteraceae.</title>
        <authorList>
            <person name="Essack M."/>
            <person name="Alam I."/>
            <person name="Lafi F."/>
            <person name="Alawi W."/>
            <person name="Kamanu F."/>
            <person name="Al-Suwailem A."/>
            <person name="Lee O.O."/>
            <person name="Xu Y."/>
            <person name="Bajic V."/>
            <person name="Qian P.-Y."/>
            <person name="Archer J."/>
        </authorList>
    </citation>
    <scope>NUCLEOTIDE SEQUENCE</scope>
    <source>
        <strain evidence="1">KAUST100406-0324</strain>
    </source>
</reference>
<evidence type="ECO:0000313" key="1">
    <source>
        <dbReference type="EMBL" id="KAF0676283.1"/>
    </source>
</evidence>
<gene>
    <name evidence="1" type="ORF">PMES_01013</name>
</gene>
<organism evidence="1 2">
    <name type="scientific">Profundibacterium mesophilum KAUST100406-0324</name>
    <dbReference type="NCBI Taxonomy" id="1037889"/>
    <lineage>
        <taxon>Bacteria</taxon>
        <taxon>Pseudomonadati</taxon>
        <taxon>Pseudomonadota</taxon>
        <taxon>Alphaproteobacteria</taxon>
        <taxon>Rhodobacterales</taxon>
        <taxon>Roseobacteraceae</taxon>
        <taxon>Profundibacterium</taxon>
    </lineage>
</organism>
<evidence type="ECO:0000313" key="2">
    <source>
        <dbReference type="Proteomes" id="UP000698242"/>
    </source>
</evidence>
<name>A0A921NZB7_9RHOB</name>